<evidence type="ECO:0000313" key="2">
    <source>
        <dbReference type="EMBL" id="GAA5152628.1"/>
    </source>
</evidence>
<comment type="caution">
    <text evidence="2">The sequence shown here is derived from an EMBL/GenBank/DDBJ whole genome shotgun (WGS) entry which is preliminary data.</text>
</comment>
<evidence type="ECO:0000313" key="3">
    <source>
        <dbReference type="Proteomes" id="UP001428817"/>
    </source>
</evidence>
<name>A0ABP9Q009_9PSEU</name>
<proteinExistence type="predicted"/>
<accession>A0ABP9Q009</accession>
<dbReference type="Proteomes" id="UP001428817">
    <property type="component" value="Unassembled WGS sequence"/>
</dbReference>
<feature type="region of interest" description="Disordered" evidence="1">
    <location>
        <begin position="1"/>
        <end position="27"/>
    </location>
</feature>
<organism evidence="2 3">
    <name type="scientific">Pseudonocardia eucalypti</name>
    <dbReference type="NCBI Taxonomy" id="648755"/>
    <lineage>
        <taxon>Bacteria</taxon>
        <taxon>Bacillati</taxon>
        <taxon>Actinomycetota</taxon>
        <taxon>Actinomycetes</taxon>
        <taxon>Pseudonocardiales</taxon>
        <taxon>Pseudonocardiaceae</taxon>
        <taxon>Pseudonocardia</taxon>
    </lineage>
</organism>
<evidence type="ECO:0000256" key="1">
    <source>
        <dbReference type="SAM" id="MobiDB-lite"/>
    </source>
</evidence>
<protein>
    <submittedName>
        <fullName evidence="2">Protein phosphatase 2C domain-containing protein</fullName>
    </submittedName>
</protein>
<gene>
    <name evidence="2" type="ORF">GCM10023321_21670</name>
</gene>
<sequence>MVTFYAPKAGNAEHEWEDGAATDPGDPLAGRNPRFAVADGATEGFGSARWAAALTAGFLGNGAERPPPLSHGPLGEWLVRAQERWNRDPALAGANELARLKAARVGSFATFLGCELTGLAGPSPGWHAIGLGDTVLFQVRGRRLVTQAPPIPPDGFGVNPDGISTKPERLAATLDRLEYHSGRLAEGDRLYLATDALAQWLAGAAHSGAHSGGHGGGHGRGSPWPALAALEHPATFRALVTELRRTGAMVNDDVTLLRVHLAAGPPRHLVVCG</sequence>
<dbReference type="EMBL" id="BAABJP010000007">
    <property type="protein sequence ID" value="GAA5152628.1"/>
    <property type="molecule type" value="Genomic_DNA"/>
</dbReference>
<keyword evidence="3" id="KW-1185">Reference proteome</keyword>
<reference evidence="3" key="1">
    <citation type="journal article" date="2019" name="Int. J. Syst. Evol. Microbiol.">
        <title>The Global Catalogue of Microorganisms (GCM) 10K type strain sequencing project: providing services to taxonomists for standard genome sequencing and annotation.</title>
        <authorList>
            <consortium name="The Broad Institute Genomics Platform"/>
            <consortium name="The Broad Institute Genome Sequencing Center for Infectious Disease"/>
            <person name="Wu L."/>
            <person name="Ma J."/>
        </authorList>
    </citation>
    <scope>NUCLEOTIDE SEQUENCE [LARGE SCALE GENOMIC DNA]</scope>
    <source>
        <strain evidence="3">JCM 18303</strain>
    </source>
</reference>